<feature type="domain" description="Siroheme decarboxylase NirL-like HTH" evidence="7">
    <location>
        <begin position="6"/>
        <end position="49"/>
    </location>
</feature>
<comment type="similarity">
    <text evidence="3">Belongs to the Ahb/Nir family.</text>
</comment>
<dbReference type="PANTHER" id="PTHR43413:SF1">
    <property type="entry name" value="SIROHEME DECARBOXYLASE NIRL SUBUNIT"/>
    <property type="match status" value="1"/>
</dbReference>
<evidence type="ECO:0000256" key="5">
    <source>
        <dbReference type="ARBA" id="ARBA00048470"/>
    </source>
</evidence>
<evidence type="ECO:0000259" key="7">
    <source>
        <dbReference type="Pfam" id="PF22451"/>
    </source>
</evidence>
<accession>A0A7J3M0U1</accession>
<name>A0A7J3M0U1_ARCFL</name>
<dbReference type="EMBL" id="DSYZ01000054">
    <property type="protein sequence ID" value="HGT82556.1"/>
    <property type="molecule type" value="Genomic_DNA"/>
</dbReference>
<dbReference type="InterPro" id="IPR040523">
    <property type="entry name" value="AsnC_trans_reg2"/>
</dbReference>
<protein>
    <recommendedName>
        <fullName evidence="4">siroheme decarboxylase</fullName>
        <ecNumber evidence="4">4.1.1.111</ecNumber>
    </recommendedName>
</protein>
<comment type="caution">
    <text evidence="8">The sequence shown here is derived from an EMBL/GenBank/DDBJ whole genome shotgun (WGS) entry which is preliminary data.</text>
</comment>
<comment type="catalytic activity">
    <reaction evidence="5">
        <text>siroheme + 2 H(+) = 12,18-didecarboxysiroheme + 2 CO2</text>
        <dbReference type="Rhea" id="RHEA:19093"/>
        <dbReference type="ChEBI" id="CHEBI:15378"/>
        <dbReference type="ChEBI" id="CHEBI:16526"/>
        <dbReference type="ChEBI" id="CHEBI:60052"/>
        <dbReference type="ChEBI" id="CHEBI:140497"/>
        <dbReference type="EC" id="4.1.1.111"/>
    </reaction>
</comment>
<keyword evidence="1" id="KW-0456">Lyase</keyword>
<sequence>MNLDFELLMAFQYSLPLTTTPLQDLAEKIGRDYEEVERKLREYKTNGILKRYGANMNYRAFPNFKQSSLVGFKIDAEKAKKINELGERVKHNFLRDAEFNVWFTLKGRDVKEIMETVERMAKELEVQEYVILPTKKVYKMHVKYDLYKGVSWSYGVEPERVVSISELGLGEDIKKLENLPISRRPFLELGLGEEEAIDLIRELMRKGVVRDFSGVLSERGIGFRFNGMNVLRVNDSEKVAKELLKNYPQITHLIERVTNERWNYPLYFMVHAVEKRTIEEIAESVRKIEGVRDLKIVYSKENLKP</sequence>
<dbReference type="AlphaFoldDB" id="A0A7J3M0U1"/>
<evidence type="ECO:0000256" key="3">
    <source>
        <dbReference type="ARBA" id="ARBA00023457"/>
    </source>
</evidence>
<proteinExistence type="inferred from homology"/>
<comment type="pathway">
    <text evidence="2">Porphyrin-containing compound metabolism.</text>
</comment>
<dbReference type="InterPro" id="IPR050684">
    <property type="entry name" value="HTH-Siroheme_Decarb"/>
</dbReference>
<dbReference type="Pfam" id="PF22451">
    <property type="entry name" value="NirdL-like_HTH"/>
    <property type="match status" value="1"/>
</dbReference>
<dbReference type="InterPro" id="IPR053953">
    <property type="entry name" value="NirdL-like_HTH"/>
</dbReference>
<dbReference type="Pfam" id="PF17805">
    <property type="entry name" value="AsnC_trans_reg2"/>
    <property type="match status" value="2"/>
</dbReference>
<feature type="domain" description="Siroheme decarboxylase AsnC-like ligand binding" evidence="6">
    <location>
        <begin position="221"/>
        <end position="304"/>
    </location>
</feature>
<dbReference type="EC" id="4.1.1.111" evidence="4"/>
<dbReference type="PANTHER" id="PTHR43413">
    <property type="entry name" value="TRANSCRIPTIONAL REGULATOR, ASNC FAMILY"/>
    <property type="match status" value="1"/>
</dbReference>
<evidence type="ECO:0000259" key="6">
    <source>
        <dbReference type="Pfam" id="PF17805"/>
    </source>
</evidence>
<feature type="domain" description="Siroheme decarboxylase AsnC-like ligand binding" evidence="6">
    <location>
        <begin position="64"/>
        <end position="139"/>
    </location>
</feature>
<dbReference type="Gene3D" id="3.30.70.3460">
    <property type="match status" value="2"/>
</dbReference>
<evidence type="ECO:0000256" key="1">
    <source>
        <dbReference type="ARBA" id="ARBA00023239"/>
    </source>
</evidence>
<gene>
    <name evidence="8" type="ORF">ENT52_02365</name>
</gene>
<dbReference type="Gene3D" id="1.10.10.2890">
    <property type="match status" value="1"/>
</dbReference>
<evidence type="ECO:0000256" key="4">
    <source>
        <dbReference type="ARBA" id="ARBA00023471"/>
    </source>
</evidence>
<organism evidence="8">
    <name type="scientific">Archaeoglobus fulgidus</name>
    <dbReference type="NCBI Taxonomy" id="2234"/>
    <lineage>
        <taxon>Archaea</taxon>
        <taxon>Methanobacteriati</taxon>
        <taxon>Methanobacteriota</taxon>
        <taxon>Archaeoglobi</taxon>
        <taxon>Archaeoglobales</taxon>
        <taxon>Archaeoglobaceae</taxon>
        <taxon>Archaeoglobus</taxon>
    </lineage>
</organism>
<reference evidence="8" key="1">
    <citation type="journal article" date="2020" name="mSystems">
        <title>Genome- and Community-Level Interaction Insights into Carbon Utilization and Element Cycling Functions of Hydrothermarchaeota in Hydrothermal Sediment.</title>
        <authorList>
            <person name="Zhou Z."/>
            <person name="Liu Y."/>
            <person name="Xu W."/>
            <person name="Pan J."/>
            <person name="Luo Z.H."/>
            <person name="Li M."/>
        </authorList>
    </citation>
    <scope>NUCLEOTIDE SEQUENCE [LARGE SCALE GENOMIC DNA]</scope>
    <source>
        <strain evidence="8">SpSt-587</strain>
    </source>
</reference>
<dbReference type="GO" id="GO:0016829">
    <property type="term" value="F:lyase activity"/>
    <property type="evidence" value="ECO:0007669"/>
    <property type="project" value="UniProtKB-KW"/>
</dbReference>
<evidence type="ECO:0000313" key="8">
    <source>
        <dbReference type="EMBL" id="HGT82556.1"/>
    </source>
</evidence>
<evidence type="ECO:0000256" key="2">
    <source>
        <dbReference type="ARBA" id="ARBA00023444"/>
    </source>
</evidence>